<organism evidence="1">
    <name type="scientific">Schistosoma haematobium</name>
    <name type="common">Blood fluke</name>
    <dbReference type="NCBI Taxonomy" id="6185"/>
    <lineage>
        <taxon>Eukaryota</taxon>
        <taxon>Metazoa</taxon>
        <taxon>Spiralia</taxon>
        <taxon>Lophotrochozoa</taxon>
        <taxon>Platyhelminthes</taxon>
        <taxon>Trematoda</taxon>
        <taxon>Digenea</taxon>
        <taxon>Strigeidida</taxon>
        <taxon>Schistosomatoidea</taxon>
        <taxon>Schistosomatidae</taxon>
        <taxon>Schistosoma</taxon>
    </lineage>
</organism>
<dbReference type="AlphaFoldDB" id="A0A095CBI0"/>
<dbReference type="PANTHER" id="PTHR18863">
    <property type="entry name" value="TSEC-2-RELATED"/>
    <property type="match status" value="1"/>
</dbReference>
<sequence length="846" mass="99263">MSGVGGQPVNITTTLQEWRCLIISYHLMLFRKLPRKKEMILYFLKDSTENPMMLEGKIKVYEDEILKKDELIQKLSSMDIDQVKSTEQKLTDHSNSIQHEQYQQTSIKREELATLRSKVGQLCEKTLNQESELKAKSTLLTKAETDIVKLTHKNNELISENEKLKKQLNDYTTSINTKITEYEICNKKLNESNQLLKSEQDKIDELKKRLNKQIEEKEKSNYQLEQNEKRLQNFITKMIHIFDTFLQNDEHLVIDWKDEKNLEDLIIKAKDVVNENLKNKGHIQDLLDRLKQHENENADHKSSMNRLGELLTKNDCYEQENRKLNQELENIRRNEKALEERIRVLTKELIDSQLHIRELDKQLQDTMSKNEKLHWSNQNKYEEDNLLFRNSLASLLSYNNFQCNPTEISIKESIRKFMSELQEQKDLYSRLEIRLSDTLRRLDHSQASKHEVERMLEKTERECFDLREQIRRLETDLINSDLVKQEQRSDKLKIFSYLCKLAAKVRIDEKVASGMRFDELQEVLLTRIGQIISGEYTMLSDVQANADRINGLNRKVKRLQDQLASREIQLGLWKEKASKLEDQLSGINETEMKAHANKIAAEKSAIDARRSELEVSRLKDELTRLKAELLDFSDAKISVVKCEEQLAELTKQNRELESIRQSQANKIAELTEKMELQTNEDSDNRSRLEEECKCLMNELQSTRKSMEQLQRSERELLEFRALVGRLLGLDTELLTVPNYDIISRLETIITHHQFIHDNSMLSHMNDAHSPNRKSSSLTKDTGLQRNTTADCYMAGPHTAKTRSKQAWTNTCEDCSKSCNRSVRDSLEKYREKCHPSESIKHDPRKY</sequence>
<proteinExistence type="predicted"/>
<dbReference type="InterPro" id="IPR039139">
    <property type="entry name" value="CCDC170-like"/>
</dbReference>
<name>A0A095CBI0_SCHHA</name>
<protein>
    <submittedName>
        <fullName evidence="1">Coiled-coil domain-containing protein 170</fullName>
    </submittedName>
</protein>
<evidence type="ECO:0000313" key="1">
    <source>
        <dbReference type="EMBL" id="KGB39828.1"/>
    </source>
</evidence>
<gene>
    <name evidence="1" type="ORF">MS3_08282</name>
</gene>
<dbReference type="STRING" id="6185.A0A095CBI0"/>
<reference evidence="1" key="1">
    <citation type="journal article" date="2012" name="Nat. Genet.">
        <title>Whole-genome sequence of Schistosoma haematobium.</title>
        <authorList>
            <person name="Young N.D."/>
            <person name="Jex A.R."/>
            <person name="Li B."/>
            <person name="Liu S."/>
            <person name="Yang L."/>
            <person name="Xiong Z."/>
            <person name="Li Y."/>
            <person name="Cantacessi C."/>
            <person name="Hall R.S."/>
            <person name="Xu X."/>
            <person name="Chen F."/>
            <person name="Wu X."/>
            <person name="Zerlotini A."/>
            <person name="Oliveira G."/>
            <person name="Hofmann A."/>
            <person name="Zhang G."/>
            <person name="Fang X."/>
            <person name="Kang Y."/>
            <person name="Campbell B.E."/>
            <person name="Loukas A."/>
            <person name="Ranganathan S."/>
            <person name="Rollinson D."/>
            <person name="Rinaldi G."/>
            <person name="Brindley P.J."/>
            <person name="Yang H."/>
            <person name="Wang J."/>
            <person name="Wang J."/>
            <person name="Gasser R.B."/>
        </authorList>
    </citation>
    <scope>NUCLEOTIDE SEQUENCE [LARGE SCALE GENOMIC DNA]</scope>
</reference>
<dbReference type="EMBL" id="KL251298">
    <property type="protein sequence ID" value="KGB39828.1"/>
    <property type="molecule type" value="Genomic_DNA"/>
</dbReference>
<accession>A0A095CBI0</accession>
<dbReference type="PANTHER" id="PTHR18863:SF6">
    <property type="entry name" value="COILED-COIL DOMAIN-CONTAINING PROTEIN 170"/>
    <property type="match status" value="1"/>
</dbReference>